<keyword evidence="2" id="KW-1185">Reference proteome</keyword>
<comment type="caution">
    <text evidence="1">The sequence shown here is derived from an EMBL/GenBank/DDBJ whole genome shotgun (WGS) entry which is preliminary data.</text>
</comment>
<accession>A0ABN7YDQ6</accession>
<dbReference type="Proteomes" id="UP000727654">
    <property type="component" value="Unassembled WGS sequence"/>
</dbReference>
<gene>
    <name evidence="1" type="ORF">LMG23992_01482</name>
</gene>
<name>A0ABN7YDQ6_9BURK</name>
<evidence type="ECO:0000313" key="2">
    <source>
        <dbReference type="Proteomes" id="UP000727654"/>
    </source>
</evidence>
<sequence length="87" mass="9247">MTRAVRVIVHIGRLVVHGTRDFEVEDFRDRLREEIAGQLARGASAGEIARQVRAGHVSPAPRPSGNAIAGGAPEQTAASVLAGRLLR</sequence>
<reference evidence="1 2" key="1">
    <citation type="submission" date="2021-08" db="EMBL/GenBank/DDBJ databases">
        <authorList>
            <person name="Peeters C."/>
        </authorList>
    </citation>
    <scope>NUCLEOTIDE SEQUENCE [LARGE SCALE GENOMIC DNA]</scope>
    <source>
        <strain evidence="1 2">LMG 23992</strain>
    </source>
</reference>
<dbReference type="EMBL" id="CAJZAI010000003">
    <property type="protein sequence ID" value="CAG9170145.1"/>
    <property type="molecule type" value="Genomic_DNA"/>
</dbReference>
<evidence type="ECO:0000313" key="1">
    <source>
        <dbReference type="EMBL" id="CAG9170145.1"/>
    </source>
</evidence>
<protein>
    <submittedName>
        <fullName evidence="1">Uncharacterized protein</fullName>
    </submittedName>
</protein>
<dbReference type="RefSeq" id="WP_224079149.1">
    <property type="nucleotide sequence ID" value="NZ_CAJZAI010000003.1"/>
</dbReference>
<proteinExistence type="predicted"/>
<organism evidence="1 2">
    <name type="scientific">Cupriavidus laharis</name>
    <dbReference type="NCBI Taxonomy" id="151654"/>
    <lineage>
        <taxon>Bacteria</taxon>
        <taxon>Pseudomonadati</taxon>
        <taxon>Pseudomonadota</taxon>
        <taxon>Betaproteobacteria</taxon>
        <taxon>Burkholderiales</taxon>
        <taxon>Burkholderiaceae</taxon>
        <taxon>Cupriavidus</taxon>
    </lineage>
</organism>